<proteinExistence type="predicted"/>
<gene>
    <name evidence="3" type="ORF">VT99_10175</name>
</gene>
<keyword evidence="1" id="KW-0175">Coiled coil</keyword>
<comment type="caution">
    <text evidence="3">The sequence shown here is derived from an EMBL/GenBank/DDBJ whole genome shotgun (WGS) entry which is preliminary data.</text>
</comment>
<sequence>MDVLCNFVVDSVTTSLFSIVVLGFLSRVMIKNQLNKSVARYKQELDEKTAGLKNSLSIYENEYNVKTSRIDSQLSGAIKEIYFYLSKLFYYTDVFVNKEPPEVPFYEEIHDISTKESCSYEFYDGNAQKIRKISGELEGVLLSNAIYIDRCTFNDIYEIQGKIYRLSSDFLQIIERQKEEQDVILGNFDPKLAVSEGREQYFILKQQLVESCNELLLKRDFLTGQFRNKLGVENMKKVI</sequence>
<dbReference type="Proteomes" id="UP000286862">
    <property type="component" value="Unassembled WGS sequence"/>
</dbReference>
<feature type="transmembrane region" description="Helical" evidence="2">
    <location>
        <begin position="12"/>
        <end position="30"/>
    </location>
</feature>
<reference evidence="3 4" key="1">
    <citation type="submission" date="2017-01" db="EMBL/GenBank/DDBJ databases">
        <title>The cable genome- insights into the physiology and evolution of filamentous bacteria capable of sulfide oxidation via long distance electron transfer.</title>
        <authorList>
            <person name="Schreiber L."/>
            <person name="Bjerg J.T."/>
            <person name="Boggild A."/>
            <person name="Van De Vossenberg J."/>
            <person name="Meysman F."/>
            <person name="Nielsen L.P."/>
            <person name="Schramm A."/>
            <person name="Kjeldsen K.U."/>
        </authorList>
    </citation>
    <scope>NUCLEOTIDE SEQUENCE [LARGE SCALE GENOMIC DNA]</scope>
    <source>
        <strain evidence="3">A2</strain>
    </source>
</reference>
<accession>A0A444J7U2</accession>
<keyword evidence="2" id="KW-1133">Transmembrane helix</keyword>
<evidence type="ECO:0000256" key="1">
    <source>
        <dbReference type="SAM" id="Coils"/>
    </source>
</evidence>
<evidence type="ECO:0000256" key="2">
    <source>
        <dbReference type="SAM" id="Phobius"/>
    </source>
</evidence>
<dbReference type="AlphaFoldDB" id="A0A444J7U2"/>
<keyword evidence="2" id="KW-0472">Membrane</keyword>
<dbReference type="EMBL" id="MTKQ01000017">
    <property type="protein sequence ID" value="RWX49196.1"/>
    <property type="molecule type" value="Genomic_DNA"/>
</dbReference>
<evidence type="ECO:0000313" key="3">
    <source>
        <dbReference type="EMBL" id="RWX49196.1"/>
    </source>
</evidence>
<feature type="coiled-coil region" evidence="1">
    <location>
        <begin position="31"/>
        <end position="62"/>
    </location>
</feature>
<protein>
    <submittedName>
        <fullName evidence="3">Uncharacterized protein</fullName>
    </submittedName>
</protein>
<organism evidence="3 4">
    <name type="scientific">Candidatus Electrothrix marina</name>
    <dbReference type="NCBI Taxonomy" id="1859130"/>
    <lineage>
        <taxon>Bacteria</taxon>
        <taxon>Pseudomonadati</taxon>
        <taxon>Thermodesulfobacteriota</taxon>
        <taxon>Desulfobulbia</taxon>
        <taxon>Desulfobulbales</taxon>
        <taxon>Desulfobulbaceae</taxon>
        <taxon>Candidatus Electrothrix</taxon>
    </lineage>
</organism>
<evidence type="ECO:0000313" key="4">
    <source>
        <dbReference type="Proteomes" id="UP000286862"/>
    </source>
</evidence>
<keyword evidence="2" id="KW-0812">Transmembrane</keyword>
<name>A0A444J7U2_9BACT</name>